<evidence type="ECO:0000256" key="4">
    <source>
        <dbReference type="ARBA" id="ARBA00022989"/>
    </source>
</evidence>
<dbReference type="EMBL" id="MU006089">
    <property type="protein sequence ID" value="KAF2843294.1"/>
    <property type="molecule type" value="Genomic_DNA"/>
</dbReference>
<feature type="transmembrane region" description="Helical" evidence="6">
    <location>
        <begin position="367"/>
        <end position="388"/>
    </location>
</feature>
<evidence type="ECO:0000256" key="5">
    <source>
        <dbReference type="ARBA" id="ARBA00023136"/>
    </source>
</evidence>
<keyword evidence="5 6" id="KW-0472">Membrane</keyword>
<dbReference type="Gene3D" id="1.10.4160.10">
    <property type="entry name" value="Hydantoin permease"/>
    <property type="match status" value="1"/>
</dbReference>
<feature type="transmembrane region" description="Helical" evidence="6">
    <location>
        <begin position="394"/>
        <end position="414"/>
    </location>
</feature>
<feature type="transmembrane region" description="Helical" evidence="6">
    <location>
        <begin position="169"/>
        <end position="189"/>
    </location>
</feature>
<dbReference type="OrthoDB" id="2018619at2759"/>
<protein>
    <submittedName>
        <fullName evidence="7">Uncharacterized protein</fullName>
    </submittedName>
</protein>
<feature type="transmembrane region" description="Helical" evidence="6">
    <location>
        <begin position="123"/>
        <end position="142"/>
    </location>
</feature>
<keyword evidence="8" id="KW-1185">Reference proteome</keyword>
<feature type="transmembrane region" description="Helical" evidence="6">
    <location>
        <begin position="475"/>
        <end position="496"/>
    </location>
</feature>
<accession>A0A9P4SJ56</accession>
<feature type="transmembrane region" description="Helical" evidence="6">
    <location>
        <begin position="287"/>
        <end position="312"/>
    </location>
</feature>
<dbReference type="PANTHER" id="PTHR30618:SF0">
    <property type="entry name" value="PURINE-URACIL PERMEASE NCS1"/>
    <property type="match status" value="1"/>
</dbReference>
<evidence type="ECO:0000313" key="8">
    <source>
        <dbReference type="Proteomes" id="UP000799429"/>
    </source>
</evidence>
<keyword evidence="4 6" id="KW-1133">Transmembrane helix</keyword>
<gene>
    <name evidence="7" type="ORF">M501DRAFT_925827</name>
</gene>
<evidence type="ECO:0000256" key="6">
    <source>
        <dbReference type="SAM" id="Phobius"/>
    </source>
</evidence>
<dbReference type="AlphaFoldDB" id="A0A9P4SJ56"/>
<proteinExistence type="inferred from homology"/>
<name>A0A9P4SJ56_9PEZI</name>
<dbReference type="Pfam" id="PF02133">
    <property type="entry name" value="Transp_cyt_pur"/>
    <property type="match status" value="1"/>
</dbReference>
<feature type="transmembrane region" description="Helical" evidence="6">
    <location>
        <begin position="332"/>
        <end position="355"/>
    </location>
</feature>
<comment type="caution">
    <text evidence="7">The sequence shown here is derived from an EMBL/GenBank/DDBJ whole genome shotgun (WGS) entry which is preliminary data.</text>
</comment>
<comment type="similarity">
    <text evidence="2">Belongs to the purine-cytosine permease (2.A.39) family.</text>
</comment>
<dbReference type="GO" id="GO:0015205">
    <property type="term" value="F:nucleobase transmembrane transporter activity"/>
    <property type="evidence" value="ECO:0007669"/>
    <property type="project" value="TreeGrafter"/>
</dbReference>
<dbReference type="PANTHER" id="PTHR30618">
    <property type="entry name" value="NCS1 FAMILY PURINE/PYRIMIDINE TRANSPORTER"/>
    <property type="match status" value="1"/>
</dbReference>
<reference evidence="7" key="1">
    <citation type="journal article" date="2020" name="Stud. Mycol.">
        <title>101 Dothideomycetes genomes: a test case for predicting lifestyles and emergence of pathogens.</title>
        <authorList>
            <person name="Haridas S."/>
            <person name="Albert R."/>
            <person name="Binder M."/>
            <person name="Bloem J."/>
            <person name="Labutti K."/>
            <person name="Salamov A."/>
            <person name="Andreopoulos B."/>
            <person name="Baker S."/>
            <person name="Barry K."/>
            <person name="Bills G."/>
            <person name="Bluhm B."/>
            <person name="Cannon C."/>
            <person name="Castanera R."/>
            <person name="Culley D."/>
            <person name="Daum C."/>
            <person name="Ezra D."/>
            <person name="Gonzalez J."/>
            <person name="Henrissat B."/>
            <person name="Kuo A."/>
            <person name="Liang C."/>
            <person name="Lipzen A."/>
            <person name="Lutzoni F."/>
            <person name="Magnuson J."/>
            <person name="Mondo S."/>
            <person name="Nolan M."/>
            <person name="Ohm R."/>
            <person name="Pangilinan J."/>
            <person name="Park H.-J."/>
            <person name="Ramirez L."/>
            <person name="Alfaro M."/>
            <person name="Sun H."/>
            <person name="Tritt A."/>
            <person name="Yoshinaga Y."/>
            <person name="Zwiers L.-H."/>
            <person name="Turgeon B."/>
            <person name="Goodwin S."/>
            <person name="Spatafora J."/>
            <person name="Crous P."/>
            <person name="Grigoriev I."/>
        </authorList>
    </citation>
    <scope>NUCLEOTIDE SEQUENCE</scope>
    <source>
        <strain evidence="7">CBS 101060</strain>
    </source>
</reference>
<feature type="transmembrane region" description="Helical" evidence="6">
    <location>
        <begin position="201"/>
        <end position="225"/>
    </location>
</feature>
<feature type="transmembrane region" description="Helical" evidence="6">
    <location>
        <begin position="84"/>
        <end position="102"/>
    </location>
</feature>
<dbReference type="InterPro" id="IPR045225">
    <property type="entry name" value="Uracil/uridine/allantoin_perm"/>
</dbReference>
<evidence type="ECO:0000256" key="1">
    <source>
        <dbReference type="ARBA" id="ARBA00004141"/>
    </source>
</evidence>
<evidence type="ECO:0000256" key="2">
    <source>
        <dbReference type="ARBA" id="ARBA00008974"/>
    </source>
</evidence>
<dbReference type="InterPro" id="IPR001248">
    <property type="entry name" value="Pur-cyt_permease"/>
</dbReference>
<dbReference type="Proteomes" id="UP000799429">
    <property type="component" value="Unassembled WGS sequence"/>
</dbReference>
<evidence type="ECO:0000313" key="7">
    <source>
        <dbReference type="EMBL" id="KAF2843294.1"/>
    </source>
</evidence>
<sequence length="548" mass="61059">MSILSPNRIKTKIAPHLTWQVPMVGGIYGNPRWSNRDLDPIPPEKRTWGAIDYWAYWCSDMLAPPLASTVATVMSLGFTARETIPIVFFGFMICSVVITLTGKMGATYAVPFPVIVRSVFGMYGSYIAICIRAFVALMWTAILTVQAGEFLQRCIEAIWPSFIDFPNHLPLDAGMTSAGLLCFMLYWIIQTGLALMPIEKLRILFLVKSVIVPPTFLALFLWAVIVTHGGGPLVKGEMKIQSSYMNTAFSTLTGLNVIIGLFSSMAVNMPDFGRFSKNRLAGYNQFFALPVIGTLGSLTPIFVCSAHQYLWGEFQWYMPATIAMFDSRAAKFFTGFSFILATIGNQVAAGTYPFSNDITGIYPKYINIFRATMFISIFCVVSTPWNIIKNAAGLLAFLSGYSCLMGPLAGTMICDYYIIKRRKLNIHELYRDHGIYWYSYGFNWRAYASFIIGFAPLMPGFSKSIDNDLNVGDAWTIYTFAWIFGFTLAFLTYYVIATYISPLGEAIIEEAVLPPQKGDVASSTPEEIEGLDVEKGMVAKEKEVKSAY</sequence>
<evidence type="ECO:0000256" key="3">
    <source>
        <dbReference type="ARBA" id="ARBA00022692"/>
    </source>
</evidence>
<comment type="subcellular location">
    <subcellularLocation>
        <location evidence="1">Membrane</location>
        <topology evidence="1">Multi-pass membrane protein</topology>
    </subcellularLocation>
</comment>
<dbReference type="GO" id="GO:0005886">
    <property type="term" value="C:plasma membrane"/>
    <property type="evidence" value="ECO:0007669"/>
    <property type="project" value="TreeGrafter"/>
</dbReference>
<feature type="transmembrane region" description="Helical" evidence="6">
    <location>
        <begin position="245"/>
        <end position="267"/>
    </location>
</feature>
<feature type="transmembrane region" description="Helical" evidence="6">
    <location>
        <begin position="435"/>
        <end position="455"/>
    </location>
</feature>
<keyword evidence="3 6" id="KW-0812">Transmembrane</keyword>
<organism evidence="7 8">
    <name type="scientific">Patellaria atrata CBS 101060</name>
    <dbReference type="NCBI Taxonomy" id="1346257"/>
    <lineage>
        <taxon>Eukaryota</taxon>
        <taxon>Fungi</taxon>
        <taxon>Dikarya</taxon>
        <taxon>Ascomycota</taxon>
        <taxon>Pezizomycotina</taxon>
        <taxon>Dothideomycetes</taxon>
        <taxon>Dothideomycetes incertae sedis</taxon>
        <taxon>Patellariales</taxon>
        <taxon>Patellariaceae</taxon>
        <taxon>Patellaria</taxon>
    </lineage>
</organism>